<dbReference type="InterPro" id="IPR051081">
    <property type="entry name" value="HTH_MetalResp_TranReg"/>
</dbReference>
<dbReference type="InterPro" id="IPR011991">
    <property type="entry name" value="ArsR-like_HTH"/>
</dbReference>
<dbReference type="SMART" id="SM00418">
    <property type="entry name" value="HTH_ARSR"/>
    <property type="match status" value="1"/>
</dbReference>
<name>A0A6M6JBD2_9PSEU</name>
<feature type="domain" description="HTH arsR-type" evidence="5">
    <location>
        <begin position="1"/>
        <end position="92"/>
    </location>
</feature>
<accession>A0A6M6JBD2</accession>
<dbReference type="PRINTS" id="PR00778">
    <property type="entry name" value="HTHARSR"/>
</dbReference>
<dbReference type="AlphaFoldDB" id="A0A6M6JBD2"/>
<organism evidence="6 7">
    <name type="scientific">Pseudonocardia broussonetiae</name>
    <dbReference type="NCBI Taxonomy" id="2736640"/>
    <lineage>
        <taxon>Bacteria</taxon>
        <taxon>Bacillati</taxon>
        <taxon>Actinomycetota</taxon>
        <taxon>Actinomycetes</taxon>
        <taxon>Pseudonocardiales</taxon>
        <taxon>Pseudonocardiaceae</taxon>
        <taxon>Pseudonocardia</taxon>
    </lineage>
</organism>
<keyword evidence="1" id="KW-0805">Transcription regulation</keyword>
<evidence type="ECO:0000313" key="7">
    <source>
        <dbReference type="Proteomes" id="UP000505377"/>
    </source>
</evidence>
<dbReference type="Pfam" id="PF12840">
    <property type="entry name" value="HTH_20"/>
    <property type="match status" value="1"/>
</dbReference>
<gene>
    <name evidence="6" type="ORF">HOP40_04915</name>
</gene>
<dbReference type="InterPro" id="IPR001845">
    <property type="entry name" value="HTH_ArsR_DNA-bd_dom"/>
</dbReference>
<evidence type="ECO:0000313" key="6">
    <source>
        <dbReference type="EMBL" id="QJY45248.1"/>
    </source>
</evidence>
<feature type="region of interest" description="Disordered" evidence="4">
    <location>
        <begin position="101"/>
        <end position="127"/>
    </location>
</feature>
<protein>
    <submittedName>
        <fullName evidence="6">Winged helix-turn-helix transcriptional regulator</fullName>
    </submittedName>
</protein>
<proteinExistence type="predicted"/>
<dbReference type="PANTHER" id="PTHR33154">
    <property type="entry name" value="TRANSCRIPTIONAL REGULATOR, ARSR FAMILY"/>
    <property type="match status" value="1"/>
</dbReference>
<dbReference type="NCBIfam" id="NF033788">
    <property type="entry name" value="HTH_metalloreg"/>
    <property type="match status" value="1"/>
</dbReference>
<sequence length="127" mass="13823">MCYTYPVLVLAALADPVRRQIVELLGAGESTAGAIAERFPVSRPAVSRHLRVLREAGLVTSRVAGQHRVYVLDRAPLAELDRWLDGFRPLRAAAGPAGRLDALDTEMHRGRRQRRAAGGGDADERTA</sequence>
<evidence type="ECO:0000256" key="3">
    <source>
        <dbReference type="ARBA" id="ARBA00023163"/>
    </source>
</evidence>
<dbReference type="PANTHER" id="PTHR33154:SF33">
    <property type="entry name" value="TRANSCRIPTIONAL REPRESSOR SDPR"/>
    <property type="match status" value="1"/>
</dbReference>
<dbReference type="EMBL" id="CP053564">
    <property type="protein sequence ID" value="QJY45248.1"/>
    <property type="molecule type" value="Genomic_DNA"/>
</dbReference>
<keyword evidence="2" id="KW-0238">DNA-binding</keyword>
<dbReference type="InterPro" id="IPR036390">
    <property type="entry name" value="WH_DNA-bd_sf"/>
</dbReference>
<evidence type="ECO:0000259" key="5">
    <source>
        <dbReference type="PROSITE" id="PS50987"/>
    </source>
</evidence>
<keyword evidence="7" id="KW-1185">Reference proteome</keyword>
<dbReference type="GO" id="GO:0003700">
    <property type="term" value="F:DNA-binding transcription factor activity"/>
    <property type="evidence" value="ECO:0007669"/>
    <property type="project" value="InterPro"/>
</dbReference>
<dbReference type="Proteomes" id="UP000505377">
    <property type="component" value="Chromosome"/>
</dbReference>
<reference evidence="6 7" key="1">
    <citation type="submission" date="2020-05" db="EMBL/GenBank/DDBJ databases">
        <authorList>
            <person name="Mo P."/>
        </authorList>
    </citation>
    <scope>NUCLEOTIDE SEQUENCE [LARGE SCALE GENOMIC DNA]</scope>
    <source>
        <strain evidence="6 7">Gen01</strain>
    </source>
</reference>
<dbReference type="InterPro" id="IPR036388">
    <property type="entry name" value="WH-like_DNA-bd_sf"/>
</dbReference>
<dbReference type="GO" id="GO:0003677">
    <property type="term" value="F:DNA binding"/>
    <property type="evidence" value="ECO:0007669"/>
    <property type="project" value="UniProtKB-KW"/>
</dbReference>
<evidence type="ECO:0000256" key="2">
    <source>
        <dbReference type="ARBA" id="ARBA00023125"/>
    </source>
</evidence>
<dbReference type="SUPFAM" id="SSF46785">
    <property type="entry name" value="Winged helix' DNA-binding domain"/>
    <property type="match status" value="1"/>
</dbReference>
<evidence type="ECO:0000256" key="4">
    <source>
        <dbReference type="SAM" id="MobiDB-lite"/>
    </source>
</evidence>
<dbReference type="KEGG" id="pbro:HOP40_04915"/>
<keyword evidence="3" id="KW-0804">Transcription</keyword>
<dbReference type="PROSITE" id="PS50987">
    <property type="entry name" value="HTH_ARSR_2"/>
    <property type="match status" value="1"/>
</dbReference>
<evidence type="ECO:0000256" key="1">
    <source>
        <dbReference type="ARBA" id="ARBA00023015"/>
    </source>
</evidence>
<dbReference type="Gene3D" id="1.10.10.10">
    <property type="entry name" value="Winged helix-like DNA-binding domain superfamily/Winged helix DNA-binding domain"/>
    <property type="match status" value="1"/>
</dbReference>
<dbReference type="CDD" id="cd00090">
    <property type="entry name" value="HTH_ARSR"/>
    <property type="match status" value="1"/>
</dbReference>